<dbReference type="HOGENOM" id="CLU_2974978_0_0_10"/>
<dbReference type="Proteomes" id="UP000006051">
    <property type="component" value="Chromosome"/>
</dbReference>
<gene>
    <name evidence="1" type="ordered locus">Ornrh_2125</name>
</gene>
<proteinExistence type="predicted"/>
<evidence type="ECO:0000313" key="1">
    <source>
        <dbReference type="EMBL" id="AFL98257.1"/>
    </source>
</evidence>
<dbReference type="AlphaFoldDB" id="I4A2S3"/>
<accession>I4A2S3</accession>
<name>I4A2S3_ORNRL</name>
<protein>
    <submittedName>
        <fullName evidence="1">Uncharacterized protein</fullName>
    </submittedName>
</protein>
<sequence length="58" mass="6876">MGNLFYNALRVSKDLDYEEIDIDDYCIKYIPELNNKLINLAEELWDILNIDSNLKKPL</sequence>
<evidence type="ECO:0000313" key="2">
    <source>
        <dbReference type="Proteomes" id="UP000006051"/>
    </source>
</evidence>
<keyword evidence="2" id="KW-1185">Reference proteome</keyword>
<organism evidence="1 2">
    <name type="scientific">Ornithobacterium rhinotracheale (strain ATCC 51463 / DSM 15997 / CCUG 23171 / CIP 104009 / LMG 9086)</name>
    <dbReference type="NCBI Taxonomy" id="867902"/>
    <lineage>
        <taxon>Bacteria</taxon>
        <taxon>Pseudomonadati</taxon>
        <taxon>Bacteroidota</taxon>
        <taxon>Flavobacteriia</taxon>
        <taxon>Flavobacteriales</taxon>
        <taxon>Weeksellaceae</taxon>
        <taxon>Ornithobacterium</taxon>
    </lineage>
</organism>
<dbReference type="STRING" id="867902.Ornrh_2125"/>
<dbReference type="EMBL" id="CP003283">
    <property type="protein sequence ID" value="AFL98257.1"/>
    <property type="molecule type" value="Genomic_DNA"/>
</dbReference>
<dbReference type="KEGG" id="orh:Ornrh_2125"/>
<reference evidence="1 2" key="1">
    <citation type="submission" date="2012-06" db="EMBL/GenBank/DDBJ databases">
        <title>The complete genome of Ornithobacterium rhinotracheale DSM 15997.</title>
        <authorList>
            <consortium name="US DOE Joint Genome Institute (JGI-PGF)"/>
            <person name="Lucas S."/>
            <person name="Copeland A."/>
            <person name="Lapidus A."/>
            <person name="Goodwin L."/>
            <person name="Pitluck S."/>
            <person name="Peters L."/>
            <person name="Mikhailova N."/>
            <person name="Teshima H."/>
            <person name="Kyrpides N."/>
            <person name="Mavromatis K."/>
            <person name="Pagani I."/>
            <person name="Ivanova N."/>
            <person name="Ovchinnikova G."/>
            <person name="Zeytun A."/>
            <person name="Detter J.C."/>
            <person name="Han C."/>
            <person name="Land M."/>
            <person name="Hauser L."/>
            <person name="Markowitz V."/>
            <person name="Cheng J.-F."/>
            <person name="Hugenholtz P."/>
            <person name="Woyke T."/>
            <person name="Wu D."/>
            <person name="Lang E."/>
            <person name="Kopitz M."/>
            <person name="Brambilla E."/>
            <person name="Klenk H.-P."/>
            <person name="Eisen J.A."/>
        </authorList>
    </citation>
    <scope>NUCLEOTIDE SEQUENCE [LARGE SCALE GENOMIC DNA]</scope>
    <source>
        <strain evidence="2">ATCC 51463 / DSM 15997 / CCUG 23171 / LMG 9086</strain>
    </source>
</reference>